<comment type="subcellular location">
    <subcellularLocation>
        <location evidence="1">Cell inner membrane</location>
        <topology evidence="1">Single-pass membrane protein</topology>
        <orientation evidence="1">Periplasmic side</orientation>
    </subcellularLocation>
</comment>
<evidence type="ECO:0000256" key="6">
    <source>
        <dbReference type="ARBA" id="ARBA00022692"/>
    </source>
</evidence>
<keyword evidence="9" id="KW-0472">Membrane</keyword>
<keyword evidence="5" id="KW-0997">Cell inner membrane</keyword>
<comment type="caution">
    <text evidence="11">The sequence shown here is derived from an EMBL/GenBank/DDBJ whole genome shotgun (WGS) entry which is preliminary data.</text>
</comment>
<evidence type="ECO:0000256" key="4">
    <source>
        <dbReference type="ARBA" id="ARBA00022475"/>
    </source>
</evidence>
<evidence type="ECO:0000256" key="8">
    <source>
        <dbReference type="ARBA" id="ARBA00022989"/>
    </source>
</evidence>
<gene>
    <name evidence="11" type="ORF">EV664_101157</name>
</gene>
<protein>
    <submittedName>
        <fullName evidence="11">TonB family protein</fullName>
    </submittedName>
</protein>
<keyword evidence="12" id="KW-1185">Reference proteome</keyword>
<dbReference type="Proteomes" id="UP000295493">
    <property type="component" value="Unassembled WGS sequence"/>
</dbReference>
<evidence type="ECO:0000256" key="5">
    <source>
        <dbReference type="ARBA" id="ARBA00022519"/>
    </source>
</evidence>
<proteinExistence type="inferred from homology"/>
<dbReference type="Pfam" id="PF03544">
    <property type="entry name" value="TonB_C"/>
    <property type="match status" value="2"/>
</dbReference>
<dbReference type="InterPro" id="IPR006260">
    <property type="entry name" value="TonB/TolA_C"/>
</dbReference>
<dbReference type="GO" id="GO:0005886">
    <property type="term" value="C:plasma membrane"/>
    <property type="evidence" value="ECO:0007669"/>
    <property type="project" value="UniProtKB-SubCell"/>
</dbReference>
<dbReference type="OrthoDB" id="7500609at2"/>
<evidence type="ECO:0000313" key="12">
    <source>
        <dbReference type="Proteomes" id="UP000295493"/>
    </source>
</evidence>
<evidence type="ECO:0000313" key="11">
    <source>
        <dbReference type="EMBL" id="TDN86586.1"/>
    </source>
</evidence>
<keyword evidence="6" id="KW-0812">Transmembrane</keyword>
<keyword evidence="3" id="KW-0813">Transport</keyword>
<evidence type="ECO:0000256" key="9">
    <source>
        <dbReference type="ARBA" id="ARBA00023136"/>
    </source>
</evidence>
<dbReference type="NCBIfam" id="TIGR01352">
    <property type="entry name" value="tonB_Cterm"/>
    <property type="match status" value="1"/>
</dbReference>
<feature type="domain" description="TonB C-terminal" evidence="10">
    <location>
        <begin position="265"/>
        <end position="357"/>
    </location>
</feature>
<reference evidence="11 12" key="1">
    <citation type="submission" date="2019-03" db="EMBL/GenBank/DDBJ databases">
        <title>Genomic Encyclopedia of Type Strains, Phase IV (KMG-IV): sequencing the most valuable type-strain genomes for metagenomic binning, comparative biology and taxonomic classification.</title>
        <authorList>
            <person name="Goeker M."/>
        </authorList>
    </citation>
    <scope>NUCLEOTIDE SEQUENCE [LARGE SCALE GENOMIC DNA]</scope>
    <source>
        <strain evidence="11 12">DSM 25059</strain>
    </source>
</reference>
<dbReference type="Gene3D" id="3.30.2420.10">
    <property type="entry name" value="TonB"/>
    <property type="match status" value="1"/>
</dbReference>
<dbReference type="InterPro" id="IPR051045">
    <property type="entry name" value="TonB-dependent_transducer"/>
</dbReference>
<dbReference type="Gene3D" id="3.30.1150.10">
    <property type="match status" value="1"/>
</dbReference>
<dbReference type="GO" id="GO:0015031">
    <property type="term" value="P:protein transport"/>
    <property type="evidence" value="ECO:0007669"/>
    <property type="project" value="UniProtKB-KW"/>
</dbReference>
<dbReference type="PROSITE" id="PS52015">
    <property type="entry name" value="TONB_CTD"/>
    <property type="match status" value="1"/>
</dbReference>
<dbReference type="GO" id="GO:0055085">
    <property type="term" value="P:transmembrane transport"/>
    <property type="evidence" value="ECO:0007669"/>
    <property type="project" value="InterPro"/>
</dbReference>
<dbReference type="PANTHER" id="PTHR33446">
    <property type="entry name" value="PROTEIN TONB-RELATED"/>
    <property type="match status" value="1"/>
</dbReference>
<dbReference type="AlphaFoldDB" id="A0A4R6FX87"/>
<keyword evidence="4" id="KW-1003">Cell membrane</keyword>
<organism evidence="11 12">
    <name type="scientific">Stakelama pacifica</name>
    <dbReference type="NCBI Taxonomy" id="517720"/>
    <lineage>
        <taxon>Bacteria</taxon>
        <taxon>Pseudomonadati</taxon>
        <taxon>Pseudomonadota</taxon>
        <taxon>Alphaproteobacteria</taxon>
        <taxon>Sphingomonadales</taxon>
        <taxon>Sphingomonadaceae</taxon>
        <taxon>Stakelama</taxon>
    </lineage>
</organism>
<dbReference type="SUPFAM" id="SSF74653">
    <property type="entry name" value="TolA/TonB C-terminal domain"/>
    <property type="match status" value="2"/>
</dbReference>
<name>A0A4R6FX87_9SPHN</name>
<sequence length="359" mass="39326">MMIVMPHAAPSGVPLPPRSAEQRLITYTSGEVRCEGSAVVPVWREPVVPNAGYIGSSRDPDMAPLAIAFRIDAQGRPLAIHPQNATAAARQPNDVTAALAVWRFPAGHSLRGCTVTFVPQAYRPDAAPQIEAMRYAALPNMTGGRGINVWRSFALPDSNCDDVRPTRLTTVYPDFARIDQVPGRLSVSFYRFDVDRRGVPEQVSLMDSTGNEELNRAGAKALKQWRFTKAQAYRGCRYFFWRGRTPQLAAPDLPETLIASAATCPKMGDWTYLPALADYFPPAFNRRGIEGWAVVRFDAAPWGQTGNVEVVASEPASAFGEAAKRLVAQARLPQSDALRVGCVERVRFKMPDREAGGPD</sequence>
<keyword evidence="7" id="KW-0653">Protein transport</keyword>
<dbReference type="InterPro" id="IPR037682">
    <property type="entry name" value="TonB_C"/>
</dbReference>
<comment type="similarity">
    <text evidence="2">Belongs to the TonB family.</text>
</comment>
<keyword evidence="8" id="KW-1133">Transmembrane helix</keyword>
<evidence type="ECO:0000256" key="2">
    <source>
        <dbReference type="ARBA" id="ARBA00006555"/>
    </source>
</evidence>
<evidence type="ECO:0000256" key="7">
    <source>
        <dbReference type="ARBA" id="ARBA00022927"/>
    </source>
</evidence>
<evidence type="ECO:0000256" key="3">
    <source>
        <dbReference type="ARBA" id="ARBA00022448"/>
    </source>
</evidence>
<evidence type="ECO:0000256" key="1">
    <source>
        <dbReference type="ARBA" id="ARBA00004383"/>
    </source>
</evidence>
<dbReference type="RefSeq" id="WP_133493791.1">
    <property type="nucleotide sequence ID" value="NZ_BMLU01000001.1"/>
</dbReference>
<dbReference type="EMBL" id="SNWD01000001">
    <property type="protein sequence ID" value="TDN86586.1"/>
    <property type="molecule type" value="Genomic_DNA"/>
</dbReference>
<evidence type="ECO:0000259" key="10">
    <source>
        <dbReference type="PROSITE" id="PS52015"/>
    </source>
</evidence>
<accession>A0A4R6FX87</accession>